<evidence type="ECO:0000256" key="10">
    <source>
        <dbReference type="ARBA" id="ARBA00023136"/>
    </source>
</evidence>
<dbReference type="EMBL" id="BBZA01000103">
    <property type="protein sequence ID" value="GAP62981.1"/>
    <property type="molecule type" value="Genomic_DNA"/>
</dbReference>
<evidence type="ECO:0000313" key="13">
    <source>
        <dbReference type="EMBL" id="GAP62981.1"/>
    </source>
</evidence>
<evidence type="ECO:0000256" key="3">
    <source>
        <dbReference type="ARBA" id="ARBA00007931"/>
    </source>
</evidence>
<comment type="similarity">
    <text evidence="3">Belongs to the peptidase M50B family.</text>
</comment>
<evidence type="ECO:0000259" key="12">
    <source>
        <dbReference type="Pfam" id="PF02163"/>
    </source>
</evidence>
<accession>A0A0M8K8H3</accession>
<reference evidence="13 14" key="1">
    <citation type="journal article" date="2015" name="Genome Announc.">
        <title>Draft Genome Sequence of a Heterotrophic Facultative Anaerobic Thermophilic Bacterium, Ardenticatena maritima Strain 110ST.</title>
        <authorList>
            <person name="Kawaichi S."/>
            <person name="Yoshida T."/>
            <person name="Sako Y."/>
            <person name="Nakamura R."/>
        </authorList>
    </citation>
    <scope>NUCLEOTIDE SEQUENCE [LARGE SCALE GENOMIC DNA]</scope>
    <source>
        <strain evidence="13 14">110S</strain>
    </source>
</reference>
<dbReference type="InParanoid" id="A0A0M8K8H3"/>
<reference evidence="14" key="2">
    <citation type="submission" date="2015-08" db="EMBL/GenBank/DDBJ databases">
        <title>Draft Genome Sequence of a Heterotrophic Facultative Anaerobic Bacterium Ardenticatena maritima Strain 110S.</title>
        <authorList>
            <person name="Kawaichi S."/>
            <person name="Yoshida T."/>
            <person name="Sako Y."/>
            <person name="Nakamura R."/>
        </authorList>
    </citation>
    <scope>NUCLEOTIDE SEQUENCE [LARGE SCALE GENOMIC DNA]</scope>
    <source>
        <strain evidence="14">110S</strain>
    </source>
</reference>
<evidence type="ECO:0000256" key="6">
    <source>
        <dbReference type="ARBA" id="ARBA00022801"/>
    </source>
</evidence>
<evidence type="ECO:0000256" key="4">
    <source>
        <dbReference type="ARBA" id="ARBA00022670"/>
    </source>
</evidence>
<evidence type="ECO:0000256" key="2">
    <source>
        <dbReference type="ARBA" id="ARBA00004141"/>
    </source>
</evidence>
<gene>
    <name evidence="13" type="ORF">ARMA_1404</name>
</gene>
<name>A0A0M8K8H3_9CHLR</name>
<evidence type="ECO:0000256" key="7">
    <source>
        <dbReference type="ARBA" id="ARBA00022833"/>
    </source>
</evidence>
<dbReference type="Proteomes" id="UP000037784">
    <property type="component" value="Unassembled WGS sequence"/>
</dbReference>
<organism evidence="13 14">
    <name type="scientific">Ardenticatena maritima</name>
    <dbReference type="NCBI Taxonomy" id="872965"/>
    <lineage>
        <taxon>Bacteria</taxon>
        <taxon>Bacillati</taxon>
        <taxon>Chloroflexota</taxon>
        <taxon>Ardenticatenia</taxon>
        <taxon>Ardenticatenales</taxon>
        <taxon>Ardenticatenaceae</taxon>
        <taxon>Ardenticatena</taxon>
    </lineage>
</organism>
<evidence type="ECO:0000313" key="14">
    <source>
        <dbReference type="Proteomes" id="UP000037784"/>
    </source>
</evidence>
<evidence type="ECO:0000256" key="1">
    <source>
        <dbReference type="ARBA" id="ARBA00001947"/>
    </source>
</evidence>
<dbReference type="PANTHER" id="PTHR42837:SF2">
    <property type="entry name" value="MEMBRANE METALLOPROTEASE ARASP2, CHLOROPLASTIC-RELATED"/>
    <property type="match status" value="1"/>
</dbReference>
<feature type="domain" description="Peptidase M50" evidence="12">
    <location>
        <begin position="4"/>
        <end position="73"/>
    </location>
</feature>
<dbReference type="GO" id="GO:0016020">
    <property type="term" value="C:membrane"/>
    <property type="evidence" value="ECO:0007669"/>
    <property type="project" value="UniProtKB-SubCell"/>
</dbReference>
<feature type="transmembrane region" description="Helical" evidence="11">
    <location>
        <begin position="62"/>
        <end position="83"/>
    </location>
</feature>
<comment type="cofactor">
    <cofactor evidence="1">
        <name>Zn(2+)</name>
        <dbReference type="ChEBI" id="CHEBI:29105"/>
    </cofactor>
</comment>
<evidence type="ECO:0000256" key="11">
    <source>
        <dbReference type="SAM" id="Phobius"/>
    </source>
</evidence>
<keyword evidence="10 11" id="KW-0472">Membrane</keyword>
<protein>
    <recommendedName>
        <fullName evidence="12">Peptidase M50 domain-containing protein</fullName>
    </recommendedName>
</protein>
<dbReference type="InterPro" id="IPR004387">
    <property type="entry name" value="Pept_M50_Zn"/>
</dbReference>
<keyword evidence="14" id="KW-1185">Reference proteome</keyword>
<dbReference type="GO" id="GO:0006508">
    <property type="term" value="P:proteolysis"/>
    <property type="evidence" value="ECO:0007669"/>
    <property type="project" value="UniProtKB-KW"/>
</dbReference>
<dbReference type="STRING" id="872965.SE16_00715"/>
<evidence type="ECO:0000256" key="9">
    <source>
        <dbReference type="ARBA" id="ARBA00023049"/>
    </source>
</evidence>
<dbReference type="Pfam" id="PF02163">
    <property type="entry name" value="Peptidase_M50"/>
    <property type="match status" value="1"/>
</dbReference>
<sequence>MTGEVAREGGVLALINFTAVLSINLAILNLLPLPALDGGRLVFVLLEVVRGGKRISPEKEGLVHFVGMAILLGFVLIVTYFDVLRIFSGDSLMP</sequence>
<dbReference type="GO" id="GO:0004222">
    <property type="term" value="F:metalloendopeptidase activity"/>
    <property type="evidence" value="ECO:0007669"/>
    <property type="project" value="InterPro"/>
</dbReference>
<dbReference type="AlphaFoldDB" id="A0A0M8K8H3"/>
<keyword evidence="5 11" id="KW-0812">Transmembrane</keyword>
<evidence type="ECO:0000256" key="5">
    <source>
        <dbReference type="ARBA" id="ARBA00022692"/>
    </source>
</evidence>
<keyword evidence="7" id="KW-0862">Zinc</keyword>
<evidence type="ECO:0000256" key="8">
    <source>
        <dbReference type="ARBA" id="ARBA00022989"/>
    </source>
</evidence>
<dbReference type="PANTHER" id="PTHR42837">
    <property type="entry name" value="REGULATOR OF SIGMA-E PROTEASE RSEP"/>
    <property type="match status" value="1"/>
</dbReference>
<keyword evidence="9" id="KW-0482">Metalloprotease</keyword>
<feature type="transmembrane region" description="Helical" evidence="11">
    <location>
        <begin position="12"/>
        <end position="31"/>
    </location>
</feature>
<keyword evidence="8 11" id="KW-1133">Transmembrane helix</keyword>
<dbReference type="InterPro" id="IPR008915">
    <property type="entry name" value="Peptidase_M50"/>
</dbReference>
<keyword evidence="4" id="KW-0645">Protease</keyword>
<keyword evidence="6" id="KW-0378">Hydrolase</keyword>
<proteinExistence type="inferred from homology"/>
<comment type="subcellular location">
    <subcellularLocation>
        <location evidence="2">Membrane</location>
        <topology evidence="2">Multi-pass membrane protein</topology>
    </subcellularLocation>
</comment>
<comment type="caution">
    <text evidence="13">The sequence shown here is derived from an EMBL/GenBank/DDBJ whole genome shotgun (WGS) entry which is preliminary data.</text>
</comment>